<gene>
    <name evidence="5" type="ORF">Q8A49_30010</name>
</gene>
<dbReference type="RefSeq" id="WP_330161560.1">
    <property type="nucleotide sequence ID" value="NZ_BAAAJA010000025.1"/>
</dbReference>
<feature type="compositionally biased region" description="Basic and acidic residues" evidence="2">
    <location>
        <begin position="92"/>
        <end position="104"/>
    </location>
</feature>
<evidence type="ECO:0000259" key="4">
    <source>
        <dbReference type="Pfam" id="PF11611"/>
    </source>
</evidence>
<keyword evidence="3" id="KW-0472">Membrane</keyword>
<sequence length="420" mass="42606">MTGREPEDGAGEGSEPRPDPVNHHPPEEWRPGDPGDPVEDGRQPPGEPPHEFPHHDPHMRQPPPGGEGQGYTSPDPSPGGPPGQDRPFGAHPYREQPYGDHPQEDGAPGETPAGGSSAPDAGELSEGPNGPAQAGYEHEGYPPGYGETDTSEAGAGGTPDGGPLPGDRSSGQGPGYAEAGGYPSGQGPGFASDPGYAAHHDPGQGYGQGSGYGPGQPPGYGPPGYGQGPAYGQGWQPQPGYTYPPQGGYGPPETRPTPWGKIIGIGCGVLLLLLLLGGGCTAIALISAGVGDRATEGSGERAPGDEGLTETRGAEVTAGETDFEPSPLYAEGVYTSVAVSVTNSGEEQLDVNPLYFSIVDEEGSVHSTSEAIGMDANELGAQTLAPGQTTSGAITVEGRVDAARVVFEPFYSGPVEAPVT</sequence>
<protein>
    <submittedName>
        <fullName evidence="5">DUF4352 domain-containing protein</fullName>
    </submittedName>
</protein>
<name>A0ABU7KZP4_9ACTN</name>
<feature type="transmembrane region" description="Helical" evidence="3">
    <location>
        <begin position="262"/>
        <end position="286"/>
    </location>
</feature>
<dbReference type="Gene3D" id="2.60.40.1240">
    <property type="match status" value="1"/>
</dbReference>
<keyword evidence="1" id="KW-0732">Signal</keyword>
<evidence type="ECO:0000256" key="2">
    <source>
        <dbReference type="SAM" id="MobiDB-lite"/>
    </source>
</evidence>
<evidence type="ECO:0000313" key="5">
    <source>
        <dbReference type="EMBL" id="MEE2054740.1"/>
    </source>
</evidence>
<evidence type="ECO:0000313" key="6">
    <source>
        <dbReference type="Proteomes" id="UP001348641"/>
    </source>
</evidence>
<dbReference type="InterPro" id="IPR029050">
    <property type="entry name" value="Immunoprotect_excell_Ig-like"/>
</dbReference>
<dbReference type="Proteomes" id="UP001348641">
    <property type="component" value="Unassembled WGS sequence"/>
</dbReference>
<feature type="compositionally biased region" description="Gly residues" evidence="2">
    <location>
        <begin position="222"/>
        <end position="231"/>
    </location>
</feature>
<feature type="compositionally biased region" description="Gly residues" evidence="2">
    <location>
        <begin position="204"/>
        <end position="214"/>
    </location>
</feature>
<proteinExistence type="predicted"/>
<dbReference type="InterPro" id="IPR029051">
    <property type="entry name" value="DUF4352"/>
</dbReference>
<keyword evidence="3" id="KW-0812">Transmembrane</keyword>
<feature type="domain" description="DUF4352" evidence="4">
    <location>
        <begin position="330"/>
        <end position="403"/>
    </location>
</feature>
<evidence type="ECO:0000256" key="1">
    <source>
        <dbReference type="ARBA" id="ARBA00022729"/>
    </source>
</evidence>
<comment type="caution">
    <text evidence="5">The sequence shown here is derived from an EMBL/GenBank/DDBJ whole genome shotgun (WGS) entry which is preliminary data.</text>
</comment>
<reference evidence="5 6" key="1">
    <citation type="submission" date="2023-07" db="EMBL/GenBank/DDBJ databases">
        <authorList>
            <person name="Girao M."/>
            <person name="Carvalho M.F."/>
        </authorList>
    </citation>
    <scope>NUCLEOTIDE SEQUENCE [LARGE SCALE GENOMIC DNA]</scope>
    <source>
        <strain evidence="5 6">66/93</strain>
    </source>
</reference>
<dbReference type="Pfam" id="PF11611">
    <property type="entry name" value="DUF4352"/>
    <property type="match status" value="1"/>
</dbReference>
<dbReference type="EMBL" id="JAUUCC010000127">
    <property type="protein sequence ID" value="MEE2054740.1"/>
    <property type="molecule type" value="Genomic_DNA"/>
</dbReference>
<feature type="compositionally biased region" description="Low complexity" evidence="2">
    <location>
        <begin position="232"/>
        <end position="246"/>
    </location>
</feature>
<feature type="region of interest" description="Disordered" evidence="2">
    <location>
        <begin position="1"/>
        <end position="255"/>
    </location>
</feature>
<evidence type="ECO:0000256" key="3">
    <source>
        <dbReference type="SAM" id="Phobius"/>
    </source>
</evidence>
<keyword evidence="3" id="KW-1133">Transmembrane helix</keyword>
<feature type="compositionally biased region" description="Gly residues" evidence="2">
    <location>
        <begin position="154"/>
        <end position="164"/>
    </location>
</feature>
<feature type="compositionally biased region" description="Basic and acidic residues" evidence="2">
    <location>
        <begin position="14"/>
        <end position="33"/>
    </location>
</feature>
<feature type="compositionally biased region" description="Basic and acidic residues" evidence="2">
    <location>
        <begin position="48"/>
        <end position="59"/>
    </location>
</feature>
<organism evidence="5 6">
    <name type="scientific">Nocardiopsis tropica</name>
    <dbReference type="NCBI Taxonomy" id="109330"/>
    <lineage>
        <taxon>Bacteria</taxon>
        <taxon>Bacillati</taxon>
        <taxon>Actinomycetota</taxon>
        <taxon>Actinomycetes</taxon>
        <taxon>Streptosporangiales</taxon>
        <taxon>Nocardiopsidaceae</taxon>
        <taxon>Nocardiopsis</taxon>
    </lineage>
</organism>
<accession>A0ABU7KZP4</accession>